<proteinExistence type="predicted"/>
<sequence>MSIDDVEERVGSLLGAIGTLGAVVKFELKDEGVLRIDATSSPAVVSREDGPADTSIRISSDNLLKLMDGNMDPMVAFAMGKIKVEGSKGLAMKLTSLLK</sequence>
<dbReference type="GeneID" id="53317071"/>
<dbReference type="PANTHER" id="PTHR10094">
    <property type="entry name" value="STEROL CARRIER PROTEIN 2 SCP-2 FAMILY PROTEIN"/>
    <property type="match status" value="1"/>
</dbReference>
<dbReference type="Gene3D" id="3.30.1050.10">
    <property type="entry name" value="SCP2 sterol-binding domain"/>
    <property type="match status" value="1"/>
</dbReference>
<dbReference type="PANTHER" id="PTHR10094:SF25">
    <property type="entry name" value="SCP2 STEROL-BINDING DOMAIN-CONTAINING PROTEIN 1"/>
    <property type="match status" value="1"/>
</dbReference>
<dbReference type="Proteomes" id="UP000076066">
    <property type="component" value="Chromosome"/>
</dbReference>
<dbReference type="InterPro" id="IPR036527">
    <property type="entry name" value="SCP2_sterol-bd_dom_sf"/>
</dbReference>
<reference evidence="2 3" key="1">
    <citation type="submission" date="2016-02" db="EMBL/GenBank/DDBJ databases">
        <title>Complete Genome of H5569, the type strain of the newly described species Haematospirillium jordaniae.</title>
        <authorList>
            <person name="Nicholson A.C."/>
            <person name="Humrighouse B.W."/>
            <person name="Loparov V."/>
            <person name="McQuiston J.R."/>
        </authorList>
    </citation>
    <scope>NUCLEOTIDE SEQUENCE [LARGE SCALE GENOMIC DNA]</scope>
    <source>
        <strain evidence="2 3">H5569</strain>
    </source>
</reference>
<dbReference type="KEGG" id="hjo:AY555_07860"/>
<dbReference type="RefSeq" id="WP_066135383.1">
    <property type="nucleotide sequence ID" value="NZ_CP014525.1"/>
</dbReference>
<dbReference type="InterPro" id="IPR003033">
    <property type="entry name" value="SCP2_sterol-bd_dom"/>
</dbReference>
<dbReference type="GO" id="GO:0005829">
    <property type="term" value="C:cytosol"/>
    <property type="evidence" value="ECO:0007669"/>
    <property type="project" value="TreeGrafter"/>
</dbReference>
<dbReference type="OrthoDB" id="9809312at2"/>
<dbReference type="AlphaFoldDB" id="A0A143DEA8"/>
<protein>
    <submittedName>
        <fullName evidence="2">Sterol-binding protein</fullName>
    </submittedName>
</protein>
<dbReference type="STRING" id="1549855.AY555_07860"/>
<evidence type="ECO:0000259" key="1">
    <source>
        <dbReference type="Pfam" id="PF02036"/>
    </source>
</evidence>
<evidence type="ECO:0000313" key="3">
    <source>
        <dbReference type="Proteomes" id="UP000076066"/>
    </source>
</evidence>
<keyword evidence="3" id="KW-1185">Reference proteome</keyword>
<accession>A0A143DEA8</accession>
<name>A0A143DEA8_9PROT</name>
<dbReference type="SUPFAM" id="SSF55718">
    <property type="entry name" value="SCP-like"/>
    <property type="match status" value="1"/>
</dbReference>
<feature type="domain" description="SCP2" evidence="1">
    <location>
        <begin position="13"/>
        <end position="99"/>
    </location>
</feature>
<organism evidence="2 3">
    <name type="scientific">Haematospirillum jordaniae</name>
    <dbReference type="NCBI Taxonomy" id="1549855"/>
    <lineage>
        <taxon>Bacteria</taxon>
        <taxon>Pseudomonadati</taxon>
        <taxon>Pseudomonadota</taxon>
        <taxon>Alphaproteobacteria</taxon>
        <taxon>Rhodospirillales</taxon>
        <taxon>Novispirillaceae</taxon>
        <taxon>Haematospirillum</taxon>
    </lineage>
</organism>
<evidence type="ECO:0000313" key="2">
    <source>
        <dbReference type="EMBL" id="AMW35102.1"/>
    </source>
</evidence>
<gene>
    <name evidence="2" type="ORF">AY555_07860</name>
</gene>
<dbReference type="EMBL" id="CP014525">
    <property type="protein sequence ID" value="AMW35102.1"/>
    <property type="molecule type" value="Genomic_DNA"/>
</dbReference>
<dbReference type="Pfam" id="PF02036">
    <property type="entry name" value="SCP2"/>
    <property type="match status" value="1"/>
</dbReference>